<keyword evidence="4" id="KW-0067">ATP-binding</keyword>
<evidence type="ECO:0000256" key="8">
    <source>
        <dbReference type="SAM" id="Phobius"/>
    </source>
</evidence>
<accession>A0A8D8LWH9</accession>
<sequence length="182" mass="21883">MYLGWMKNIQDWCISRQLWWGHRIPAWYDKNGKIYVGNNENEIRKKNKINKNIVLKQDNDVLDTWFSSSLWTFVSLGWPKKKREFLYFHPTNIIFSGYDIIFFWIARMIMLTMFFLKDNLNKPQVPFKFIYITGLICDIEGKKMSKSMCNTIDPIDIIEGISFKELLKKRLKNIKKKIIIKN</sequence>
<name>A0A8D8LWH9_9HEMI</name>
<dbReference type="GO" id="GO:0005524">
    <property type="term" value="F:ATP binding"/>
    <property type="evidence" value="ECO:0007669"/>
    <property type="project" value="UniProtKB-KW"/>
</dbReference>
<dbReference type="PANTHER" id="PTHR11946">
    <property type="entry name" value="VALYL-TRNA SYNTHETASES"/>
    <property type="match status" value="1"/>
</dbReference>
<dbReference type="GO" id="GO:0005829">
    <property type="term" value="C:cytosol"/>
    <property type="evidence" value="ECO:0007669"/>
    <property type="project" value="TreeGrafter"/>
</dbReference>
<protein>
    <recommendedName>
        <fullName evidence="1">valine--tRNA ligase</fullName>
        <ecNumber evidence="1">6.1.1.9</ecNumber>
    </recommendedName>
    <alternativeName>
        <fullName evidence="7">Valyl-tRNA synthetase</fullName>
    </alternativeName>
</protein>
<organism evidence="10">
    <name type="scientific">Cacopsylla melanoneura</name>
    <dbReference type="NCBI Taxonomy" id="428564"/>
    <lineage>
        <taxon>Eukaryota</taxon>
        <taxon>Metazoa</taxon>
        <taxon>Ecdysozoa</taxon>
        <taxon>Arthropoda</taxon>
        <taxon>Hexapoda</taxon>
        <taxon>Insecta</taxon>
        <taxon>Pterygota</taxon>
        <taxon>Neoptera</taxon>
        <taxon>Paraneoptera</taxon>
        <taxon>Hemiptera</taxon>
        <taxon>Sternorrhyncha</taxon>
        <taxon>Psylloidea</taxon>
        <taxon>Psyllidae</taxon>
        <taxon>Psyllinae</taxon>
        <taxon>Cacopsylla</taxon>
    </lineage>
</organism>
<evidence type="ECO:0000256" key="2">
    <source>
        <dbReference type="ARBA" id="ARBA00022598"/>
    </source>
</evidence>
<evidence type="ECO:0000259" key="9">
    <source>
        <dbReference type="Pfam" id="PF00133"/>
    </source>
</evidence>
<dbReference type="InterPro" id="IPR002303">
    <property type="entry name" value="Valyl-tRNA_ligase"/>
</dbReference>
<dbReference type="SUPFAM" id="SSF52374">
    <property type="entry name" value="Nucleotidylyl transferase"/>
    <property type="match status" value="1"/>
</dbReference>
<evidence type="ECO:0000256" key="7">
    <source>
        <dbReference type="ARBA" id="ARBA00029936"/>
    </source>
</evidence>
<reference evidence="10" key="1">
    <citation type="submission" date="2021-05" db="EMBL/GenBank/DDBJ databases">
        <authorList>
            <person name="Alioto T."/>
            <person name="Alioto T."/>
            <person name="Gomez Garrido J."/>
        </authorList>
    </citation>
    <scope>NUCLEOTIDE SEQUENCE</scope>
</reference>
<dbReference type="EC" id="6.1.1.9" evidence="1"/>
<keyword evidence="5" id="KW-0648">Protein biosynthesis</keyword>
<evidence type="ECO:0000256" key="6">
    <source>
        <dbReference type="ARBA" id="ARBA00023146"/>
    </source>
</evidence>
<dbReference type="Pfam" id="PF00133">
    <property type="entry name" value="tRNA-synt_1"/>
    <property type="match status" value="1"/>
</dbReference>
<dbReference type="InterPro" id="IPR002300">
    <property type="entry name" value="aa-tRNA-synth_Ia"/>
</dbReference>
<dbReference type="InterPro" id="IPR014729">
    <property type="entry name" value="Rossmann-like_a/b/a_fold"/>
</dbReference>
<feature type="transmembrane region" description="Helical" evidence="8">
    <location>
        <begin position="93"/>
        <end position="116"/>
    </location>
</feature>
<evidence type="ECO:0000256" key="5">
    <source>
        <dbReference type="ARBA" id="ARBA00022917"/>
    </source>
</evidence>
<keyword evidence="3" id="KW-0547">Nucleotide-binding</keyword>
<evidence type="ECO:0000256" key="4">
    <source>
        <dbReference type="ARBA" id="ARBA00022840"/>
    </source>
</evidence>
<evidence type="ECO:0000313" key="10">
    <source>
        <dbReference type="EMBL" id="CAG6617659.1"/>
    </source>
</evidence>
<dbReference type="PANTHER" id="PTHR11946:SF93">
    <property type="entry name" value="VALINE--TRNA LIGASE, CHLOROPLASTIC_MITOCHONDRIAL 2"/>
    <property type="match status" value="1"/>
</dbReference>
<dbReference type="GO" id="GO:0006438">
    <property type="term" value="P:valyl-tRNA aminoacylation"/>
    <property type="evidence" value="ECO:0007669"/>
    <property type="project" value="InterPro"/>
</dbReference>
<dbReference type="GO" id="GO:0004832">
    <property type="term" value="F:valine-tRNA ligase activity"/>
    <property type="evidence" value="ECO:0007669"/>
    <property type="project" value="UniProtKB-EC"/>
</dbReference>
<dbReference type="PRINTS" id="PR00986">
    <property type="entry name" value="TRNASYNTHVAL"/>
</dbReference>
<evidence type="ECO:0000256" key="3">
    <source>
        <dbReference type="ARBA" id="ARBA00022741"/>
    </source>
</evidence>
<keyword evidence="8" id="KW-1133">Transmembrane helix</keyword>
<keyword evidence="8" id="KW-0812">Transmembrane</keyword>
<evidence type="ECO:0000256" key="1">
    <source>
        <dbReference type="ARBA" id="ARBA00013169"/>
    </source>
</evidence>
<feature type="domain" description="Aminoacyl-tRNA synthetase class Ia" evidence="9">
    <location>
        <begin position="2"/>
        <end position="161"/>
    </location>
</feature>
<dbReference type="AlphaFoldDB" id="A0A8D8LWH9"/>
<dbReference type="EMBL" id="HBUF01039514">
    <property type="protein sequence ID" value="CAG6617659.1"/>
    <property type="molecule type" value="Transcribed_RNA"/>
</dbReference>
<keyword evidence="2 10" id="KW-0436">Ligase</keyword>
<proteinExistence type="predicted"/>
<dbReference type="Gene3D" id="3.40.50.620">
    <property type="entry name" value="HUPs"/>
    <property type="match status" value="1"/>
</dbReference>
<keyword evidence="8" id="KW-0472">Membrane</keyword>
<keyword evidence="6" id="KW-0030">Aminoacyl-tRNA synthetase</keyword>